<dbReference type="VEuPathDB" id="TrichDB:TVAG_149410"/>
<dbReference type="VEuPathDB" id="TrichDB:TVAGG3_0163210"/>
<reference evidence="1" key="1">
    <citation type="submission" date="2006-10" db="EMBL/GenBank/DDBJ databases">
        <authorList>
            <person name="Amadeo P."/>
            <person name="Zhao Q."/>
            <person name="Wortman J."/>
            <person name="Fraser-Liggett C."/>
            <person name="Carlton J."/>
        </authorList>
    </citation>
    <scope>NUCLEOTIDE SEQUENCE</scope>
    <source>
        <strain evidence="1">G3</strain>
    </source>
</reference>
<proteinExistence type="predicted"/>
<name>A2ELK8_TRIV3</name>
<protein>
    <submittedName>
        <fullName evidence="1">Uncharacterized protein</fullName>
    </submittedName>
</protein>
<accession>A2ELK8</accession>
<gene>
    <name evidence="1" type="ORF">TVAG_149410</name>
</gene>
<sequence length="408" mass="48011">MNEKFRELEEYFKQPINNSFTKPKQERVLITSQGSVGDFSMFDKEIWEPKFNDNSKGKHLFRTRKPVDVTCRVFFSLVKPQGAPNGTRFILLYSPPLYAILDQANEELEMIPKDAQFYFEGRYIIVSFNNVERIYSIKSDAKKLYDLTKNNNSDEVLQFFLCCQLNRYLVPPIFLTNPFYNKVVNNERFFFLASKYPYEYYNDETLDNYIRASEPFIDTLLELLLDEFIKPLEYEISQFPKGSFLYHLLLMMIDEDENITIFKTACEKSRKPQEAFVLGYEIMPLNDRSKMVLHLVYSVCEKYFPGSTLGIKLINSIMLNVIANHLNLKKLGFKADLILQLENLQQGTLTPSLYKRYTIIANEFKSQPANFILNRKGTFSYDSFIIMVNFTWMHITDFIKICEANKVY</sequence>
<dbReference type="AlphaFoldDB" id="A2ELK8"/>
<dbReference type="InParanoid" id="A2ELK8"/>
<dbReference type="KEGG" id="tva:4764331"/>
<dbReference type="EMBL" id="DS113423">
    <property type="protein sequence ID" value="EAY06455.1"/>
    <property type="molecule type" value="Genomic_DNA"/>
</dbReference>
<evidence type="ECO:0000313" key="2">
    <source>
        <dbReference type="Proteomes" id="UP000001542"/>
    </source>
</evidence>
<evidence type="ECO:0000313" key="1">
    <source>
        <dbReference type="EMBL" id="EAY06455.1"/>
    </source>
</evidence>
<dbReference type="RefSeq" id="XP_001318678.1">
    <property type="nucleotide sequence ID" value="XM_001318643.1"/>
</dbReference>
<keyword evidence="2" id="KW-1185">Reference proteome</keyword>
<organism evidence="1 2">
    <name type="scientific">Trichomonas vaginalis (strain ATCC PRA-98 / G3)</name>
    <dbReference type="NCBI Taxonomy" id="412133"/>
    <lineage>
        <taxon>Eukaryota</taxon>
        <taxon>Metamonada</taxon>
        <taxon>Parabasalia</taxon>
        <taxon>Trichomonadida</taxon>
        <taxon>Trichomonadidae</taxon>
        <taxon>Trichomonas</taxon>
    </lineage>
</organism>
<dbReference type="Proteomes" id="UP000001542">
    <property type="component" value="Unassembled WGS sequence"/>
</dbReference>
<reference evidence="1" key="2">
    <citation type="journal article" date="2007" name="Science">
        <title>Draft genome sequence of the sexually transmitted pathogen Trichomonas vaginalis.</title>
        <authorList>
            <person name="Carlton J.M."/>
            <person name="Hirt R.P."/>
            <person name="Silva J.C."/>
            <person name="Delcher A.L."/>
            <person name="Schatz M."/>
            <person name="Zhao Q."/>
            <person name="Wortman J.R."/>
            <person name="Bidwell S.L."/>
            <person name="Alsmark U.C.M."/>
            <person name="Besteiro S."/>
            <person name="Sicheritz-Ponten T."/>
            <person name="Noel C.J."/>
            <person name="Dacks J.B."/>
            <person name="Foster P.G."/>
            <person name="Simillion C."/>
            <person name="Van de Peer Y."/>
            <person name="Miranda-Saavedra D."/>
            <person name="Barton G.J."/>
            <person name="Westrop G.D."/>
            <person name="Mueller S."/>
            <person name="Dessi D."/>
            <person name="Fiori P.L."/>
            <person name="Ren Q."/>
            <person name="Paulsen I."/>
            <person name="Zhang H."/>
            <person name="Bastida-Corcuera F.D."/>
            <person name="Simoes-Barbosa A."/>
            <person name="Brown M.T."/>
            <person name="Hayes R.D."/>
            <person name="Mukherjee M."/>
            <person name="Okumura C.Y."/>
            <person name="Schneider R."/>
            <person name="Smith A.J."/>
            <person name="Vanacova S."/>
            <person name="Villalvazo M."/>
            <person name="Haas B.J."/>
            <person name="Pertea M."/>
            <person name="Feldblyum T.V."/>
            <person name="Utterback T.R."/>
            <person name="Shu C.L."/>
            <person name="Osoegawa K."/>
            <person name="de Jong P.J."/>
            <person name="Hrdy I."/>
            <person name="Horvathova L."/>
            <person name="Zubacova Z."/>
            <person name="Dolezal P."/>
            <person name="Malik S.B."/>
            <person name="Logsdon J.M. Jr."/>
            <person name="Henze K."/>
            <person name="Gupta A."/>
            <person name="Wang C.C."/>
            <person name="Dunne R.L."/>
            <person name="Upcroft J.A."/>
            <person name="Upcroft P."/>
            <person name="White O."/>
            <person name="Salzberg S.L."/>
            <person name="Tang P."/>
            <person name="Chiu C.-H."/>
            <person name="Lee Y.-S."/>
            <person name="Embley T.M."/>
            <person name="Coombs G.H."/>
            <person name="Mottram J.C."/>
            <person name="Tachezy J."/>
            <person name="Fraser-Liggett C.M."/>
            <person name="Johnson P.J."/>
        </authorList>
    </citation>
    <scope>NUCLEOTIDE SEQUENCE [LARGE SCALE GENOMIC DNA]</scope>
    <source>
        <strain evidence="1">G3</strain>
    </source>
</reference>